<gene>
    <name evidence="1" type="ORF">CJF39_00925</name>
</gene>
<dbReference type="Gene3D" id="3.40.390.10">
    <property type="entry name" value="Collagenase (Catalytic Domain)"/>
    <property type="match status" value="1"/>
</dbReference>
<comment type="caution">
    <text evidence="1">The sequence shown here is derived from an EMBL/GenBank/DDBJ whole genome shotgun (WGS) entry which is preliminary data.</text>
</comment>
<dbReference type="OrthoDB" id="7032306at2"/>
<sequence length="1766" mass="198603">MSNTDSTVFYSETALKSLYEISLDKAVEDVEITSDERDMYKRVAVTLGSERSQGPAPVFVSNIMINGTGHDPAQLRGMFVVSSAHTDNTAYLLFTVAHGVSRYDSWSTLNFYLVNSLLDQASDLLPCIPLPLRHLGGGQFSGSFSRRLIADDVFATTSVYYEFGIQADSEYLLKALAEVPSLRSVARTQLQTGLTQQYEYSKKKHSLCGPDHGGPQVQETSPEVDYVLAHYCKHSGREQWGIELSSPAACSGDALIRASQDKADMIRWLMEIKKNLANDLFNAIEAHWQHGKPDRADLGSYIEHALRDRFINELLQARHLGYVTQAELVRLYRYANGHSDDTLVLTSVLIETPQDYLLEVVGWYCIHLGDQNTKVCAMTDAGLQWFDNTSELLEYLEERLTLRALKHTAEEGPGTLPDPVSRYMFHRDRDRLNNLTTLKVLFITQTSGLYQRLPQTLLSKMHSDTTYLSHWYSTHFLPPLGFTLSDAASHVHALLDDALDIRALINPALTKLNTTQRWSSQPSIADTGIDAGEYFLTREMKSGDIIKHTLTTLSEGIDAFVDTLPTLESAAYHQLFHAWRKKEGSELDLHRITVETQATADRPATSRSIIDTLLEHVTRYHQLPTDYRDVSFTERMDDTAASFKIPEIKSKKLYDLVLIEGKHFYLNTLAYCKNSLTNNKNPQTHQNRKTMAKFKADLLWGEGYHYFRYSTQLSVHDAGCISALSAHRQRDQRQTYYYFAPDVYSVSVYSPAQEISALLADCFVITEHGGLQSECAGHAILWTPSRRFEAFQNLAACQQALRARLAHRIDHLELTNCMHSLNRASVSAQRERLLIEERPLFEFELLTGDYLEDLATQSLDQHTTDIQQTLANAMESNYSSETFKSAMQAYLERIRAGFNIPGFLLEVETAIFQRKLPAVLKDATTQEHYEYALILERYQAVYQGEQDYLYGVPDLTGFARKALNETLSKDFPQQALDSTHIRVKTLGPSWIVKVTTPASETPVQTFNLTDYVLTGLAAPPGKIELSAPDATPLPPGLNEPYIKEKLLALDIHIAYQTLLKDALAPDQPEYQKRFKLFSQQLPAQTLESAFMGKLSGVLSEAAYRYVEHVLSFPDALARPPCQDTPLIIRPLQLCASDSATPDPVKGMYLIGPTDITQGPLIVWTTYSQSMMFKEFQNEAGLIAALTTHESLQAEVLKRVPQYERSKYENGGFSNPHVTFITRFIPSLDLIAQGPVSLSNAPILENYLPRLYRENLDFLLAMAATPTGIVETSDAEWFNQLISLGMSTVLPSYVPARLSIPVMILQTFGLVREAIKAGEQGYWGQAISEFVIAFMLVASEVYTRSRKPTGTPWVSPFVPPLVSGPEDRITAALSIARYSSEQISLLDPYIDHTVSLKDLSLDRTTGVYQNTTSNNHYIVMRGKVYPVNLIAQRWRIKIDAQREGPALKLNSLQRWELDLREPLLGGGPVFSRVHEPIGDSSFPIEIVGMPLMFALRPDKAAAIVLAHETAVSYLTEASKVLKQIDRDNRQYAPLAQWLKNHLGINNLRHAHIDKLASAVSAILGRLLKRSMNPLTSLRYVSGKQSSRESLRVAFVHRQDEVKYIYLDDNFFQPVISPYGPDPLTGIKKTIPPFNIDNHWRAVTLIHEVSHQVVNTEDIAYLNSSFPYPELFESRTANERAIFNIIYDLHNKTLSNSTPRNELFSQITDSGTNSILKQTGKATLDQARDEFITNPTQRVNIILSNADSLAMIIARLGGKIDQYVPVNP</sequence>
<reference evidence="1 2" key="1">
    <citation type="submission" date="2017-08" db="EMBL/GenBank/DDBJ databases">
        <title>Genomic and metabolic characterisation of spoilage-associated Pseudomonas species.</title>
        <authorList>
            <person name="Stanborough T."/>
            <person name="Fegan N."/>
            <person name="Powell S.M."/>
            <person name="Singh T."/>
            <person name="Tamplin M.L."/>
            <person name="Chandry P.S."/>
        </authorList>
    </citation>
    <scope>NUCLEOTIDE SEQUENCE [LARGE SCALE GENOMIC DNA]</scope>
    <source>
        <strain evidence="1 2">L1802</strain>
    </source>
</reference>
<evidence type="ECO:0000313" key="1">
    <source>
        <dbReference type="EMBL" id="OZY61402.1"/>
    </source>
</evidence>
<dbReference type="InterPro" id="IPR024079">
    <property type="entry name" value="MetalloPept_cat_dom_sf"/>
</dbReference>
<proteinExistence type="predicted"/>
<dbReference type="RefSeq" id="WP_094991734.1">
    <property type="nucleotide sequence ID" value="NZ_NQKI01000001.1"/>
</dbReference>
<dbReference type="EMBL" id="NQKI01000001">
    <property type="protein sequence ID" value="OZY61402.1"/>
    <property type="molecule type" value="Genomic_DNA"/>
</dbReference>
<dbReference type="GO" id="GO:0008237">
    <property type="term" value="F:metallopeptidase activity"/>
    <property type="evidence" value="ECO:0007669"/>
    <property type="project" value="InterPro"/>
</dbReference>
<protein>
    <recommendedName>
        <fullName evidence="3">Toxin</fullName>
    </recommendedName>
</protein>
<evidence type="ECO:0008006" key="3">
    <source>
        <dbReference type="Google" id="ProtNLM"/>
    </source>
</evidence>
<dbReference type="Proteomes" id="UP000215788">
    <property type="component" value="Unassembled WGS sequence"/>
</dbReference>
<accession>A0A266NH76</accession>
<evidence type="ECO:0000313" key="2">
    <source>
        <dbReference type="Proteomes" id="UP000215788"/>
    </source>
</evidence>
<name>A0A266NH76_9PSED</name>
<organism evidence="1 2">
    <name type="scientific">Pseudomonas lundensis</name>
    <dbReference type="NCBI Taxonomy" id="86185"/>
    <lineage>
        <taxon>Bacteria</taxon>
        <taxon>Pseudomonadati</taxon>
        <taxon>Pseudomonadota</taxon>
        <taxon>Gammaproteobacteria</taxon>
        <taxon>Pseudomonadales</taxon>
        <taxon>Pseudomonadaceae</taxon>
        <taxon>Pseudomonas</taxon>
    </lineage>
</organism>